<evidence type="ECO:0000256" key="4">
    <source>
        <dbReference type="ARBA" id="ARBA00023002"/>
    </source>
</evidence>
<gene>
    <name evidence="11" type="ORF">BAN20980_05723</name>
    <name evidence="10" type="ORF">JQK92_28865</name>
</gene>
<sequence>MERFVYQGTPSRVVFEWGALERLPDELSTLGARRALILSTPEQQALAERVRDVLGERAAGVCAQAVMHVPVEVARAAREMAAELGADCCIAIGGGSTIGLGKAIALESSLPILAVPTTYAGSEMTPIFGITEGRLKRTGRDARVLPRTVLYDPSLTVSLPPAISAASGVNAMAHAVEALYAEDANPVISLMAEESIRALGEALPGVVREPADQEMRSRALYGAWLAGTCLGAVGMALHHKLCHTLGGTFNLPHAQTHAAMLPHTAHYNHAAAPDALRRVARALGGADAADAADAGPLLFGLNRRLGIAPALADIGMPEAGLDEAADLACRNPYANPRPIERAAIRELLQHAWEGREPH</sequence>
<dbReference type="Pfam" id="PF00465">
    <property type="entry name" value="Fe-ADH"/>
    <property type="match status" value="1"/>
</dbReference>
<name>A0A6P2GJL8_9BURK</name>
<reference evidence="10 13" key="2">
    <citation type="submission" date="2021-02" db="EMBL/GenBank/DDBJ databases">
        <title>Draft genome of the type strains Burkholderia anthina DSM16086.</title>
        <authorList>
            <person name="Hertel R."/>
            <person name="Meissner J."/>
            <person name="Poehlein A."/>
            <person name="Daniel R."/>
            <person name="Commichau F.M."/>
        </authorList>
    </citation>
    <scope>NUCLEOTIDE SEQUENCE [LARGE SCALE GENOMIC DNA]</scope>
    <source>
        <strain evidence="10 13">DSM 16086</strain>
    </source>
</reference>
<accession>A0A6P2GJL8</accession>
<dbReference type="Pfam" id="PF25137">
    <property type="entry name" value="ADH_Fe_C"/>
    <property type="match status" value="1"/>
</dbReference>
<dbReference type="Gene3D" id="1.20.1090.10">
    <property type="entry name" value="Dehydroquinate synthase-like - alpha domain"/>
    <property type="match status" value="1"/>
</dbReference>
<evidence type="ECO:0000313" key="11">
    <source>
        <dbReference type="EMBL" id="VVU52985.1"/>
    </source>
</evidence>
<dbReference type="PANTHER" id="PTHR11496:SF102">
    <property type="entry name" value="ALCOHOL DEHYDROGENASE 4"/>
    <property type="match status" value="1"/>
</dbReference>
<evidence type="ECO:0000256" key="7">
    <source>
        <dbReference type="ARBA" id="ARBA00051531"/>
    </source>
</evidence>
<comment type="catalytic activity">
    <reaction evidence="7">
        <text>3-oxoadipate + NADP(+) = maleylacetate + NADPH + H(+)</text>
        <dbReference type="Rhea" id="RHEA:16985"/>
        <dbReference type="ChEBI" id="CHEBI:15378"/>
        <dbReference type="ChEBI" id="CHEBI:15775"/>
        <dbReference type="ChEBI" id="CHEBI:16468"/>
        <dbReference type="ChEBI" id="CHEBI:57783"/>
        <dbReference type="ChEBI" id="CHEBI:58349"/>
        <dbReference type="EC" id="1.3.1.32"/>
    </reaction>
</comment>
<protein>
    <recommendedName>
        <fullName evidence="2">maleylacetate reductase</fullName>
        <ecNumber evidence="2">1.3.1.32</ecNumber>
    </recommendedName>
</protein>
<dbReference type="CDD" id="cd08177">
    <property type="entry name" value="MAR"/>
    <property type="match status" value="1"/>
</dbReference>
<dbReference type="PANTHER" id="PTHR11496">
    <property type="entry name" value="ALCOHOL DEHYDROGENASE"/>
    <property type="match status" value="1"/>
</dbReference>
<feature type="domain" description="Alcohol dehydrogenase iron-type/glycerol dehydrogenase GldA" evidence="8">
    <location>
        <begin position="10"/>
        <end position="153"/>
    </location>
</feature>
<dbReference type="GO" id="GO:0018506">
    <property type="term" value="F:maleylacetate reductase activity"/>
    <property type="evidence" value="ECO:0007669"/>
    <property type="project" value="UniProtKB-EC"/>
</dbReference>
<dbReference type="InterPro" id="IPR056798">
    <property type="entry name" value="ADH_Fe_C"/>
</dbReference>
<evidence type="ECO:0000256" key="2">
    <source>
        <dbReference type="ARBA" id="ARBA00012005"/>
    </source>
</evidence>
<dbReference type="GO" id="GO:0004022">
    <property type="term" value="F:alcohol dehydrogenase (NAD+) activity"/>
    <property type="evidence" value="ECO:0007669"/>
    <property type="project" value="TreeGrafter"/>
</dbReference>
<dbReference type="GO" id="GO:1901168">
    <property type="term" value="P:3-chlorocatechol catabolic process"/>
    <property type="evidence" value="ECO:0007669"/>
    <property type="project" value="UniProtKB-ARBA"/>
</dbReference>
<keyword evidence="3" id="KW-0058">Aromatic hydrocarbons catabolism</keyword>
<feature type="domain" description="Fe-containing alcohol dehydrogenase-like C-terminal" evidence="9">
    <location>
        <begin position="165"/>
        <end position="352"/>
    </location>
</feature>
<dbReference type="InterPro" id="IPR039697">
    <property type="entry name" value="Alcohol_dehydrogenase_Fe"/>
</dbReference>
<dbReference type="EMBL" id="JAFCIQ010000027">
    <property type="protein sequence ID" value="MBM2770427.1"/>
    <property type="molecule type" value="Genomic_DNA"/>
</dbReference>
<dbReference type="RefSeq" id="WP_174928090.1">
    <property type="nucleotide sequence ID" value="NZ_CABVLY010000028.1"/>
</dbReference>
<keyword evidence="5" id="KW-0520">NAD</keyword>
<evidence type="ECO:0000256" key="6">
    <source>
        <dbReference type="ARBA" id="ARBA00050679"/>
    </source>
</evidence>
<dbReference type="AlphaFoldDB" id="A0A6P2GJL8"/>
<dbReference type="InterPro" id="IPR001670">
    <property type="entry name" value="ADH_Fe/GldA"/>
</dbReference>
<evidence type="ECO:0000313" key="10">
    <source>
        <dbReference type="EMBL" id="MBM2770427.1"/>
    </source>
</evidence>
<dbReference type="SUPFAM" id="SSF56796">
    <property type="entry name" value="Dehydroquinate synthase-like"/>
    <property type="match status" value="1"/>
</dbReference>
<dbReference type="InterPro" id="IPR034786">
    <property type="entry name" value="MAR"/>
</dbReference>
<organism evidence="11 12">
    <name type="scientific">Burkholderia anthina</name>
    <dbReference type="NCBI Taxonomy" id="179879"/>
    <lineage>
        <taxon>Bacteria</taxon>
        <taxon>Pseudomonadati</taxon>
        <taxon>Pseudomonadota</taxon>
        <taxon>Betaproteobacteria</taxon>
        <taxon>Burkholderiales</taxon>
        <taxon>Burkholderiaceae</taxon>
        <taxon>Burkholderia</taxon>
        <taxon>Burkholderia cepacia complex</taxon>
    </lineage>
</organism>
<dbReference type="FunFam" id="3.40.50.1970:FF:000015">
    <property type="entry name" value="Maleylacetate reductase 1"/>
    <property type="match status" value="1"/>
</dbReference>
<keyword evidence="13" id="KW-1185">Reference proteome</keyword>
<evidence type="ECO:0000256" key="5">
    <source>
        <dbReference type="ARBA" id="ARBA00023027"/>
    </source>
</evidence>
<proteinExistence type="inferred from homology"/>
<keyword evidence="4" id="KW-0560">Oxidoreductase</keyword>
<dbReference type="Proteomes" id="UP000755577">
    <property type="component" value="Unassembled WGS sequence"/>
</dbReference>
<evidence type="ECO:0000313" key="12">
    <source>
        <dbReference type="Proteomes" id="UP000494201"/>
    </source>
</evidence>
<evidence type="ECO:0000259" key="8">
    <source>
        <dbReference type="Pfam" id="PF00465"/>
    </source>
</evidence>
<dbReference type="GO" id="GO:0046872">
    <property type="term" value="F:metal ion binding"/>
    <property type="evidence" value="ECO:0007669"/>
    <property type="project" value="InterPro"/>
</dbReference>
<dbReference type="GeneID" id="56503795"/>
<dbReference type="Proteomes" id="UP000494201">
    <property type="component" value="Unassembled WGS sequence"/>
</dbReference>
<comment type="similarity">
    <text evidence="1">Belongs to the iron-containing alcohol dehydrogenase family.</text>
</comment>
<dbReference type="EC" id="1.3.1.32" evidence="2"/>
<evidence type="ECO:0000259" key="9">
    <source>
        <dbReference type="Pfam" id="PF25137"/>
    </source>
</evidence>
<reference evidence="11 12" key="1">
    <citation type="submission" date="2019-09" db="EMBL/GenBank/DDBJ databases">
        <authorList>
            <person name="Depoorter E."/>
        </authorList>
    </citation>
    <scope>NUCLEOTIDE SEQUENCE [LARGE SCALE GENOMIC DNA]</scope>
    <source>
        <strain evidence="11">LMG 20980</strain>
    </source>
</reference>
<dbReference type="Gene3D" id="3.40.50.1970">
    <property type="match status" value="1"/>
</dbReference>
<evidence type="ECO:0000256" key="3">
    <source>
        <dbReference type="ARBA" id="ARBA00022797"/>
    </source>
</evidence>
<evidence type="ECO:0000313" key="13">
    <source>
        <dbReference type="Proteomes" id="UP000755577"/>
    </source>
</evidence>
<evidence type="ECO:0000256" key="1">
    <source>
        <dbReference type="ARBA" id="ARBA00007358"/>
    </source>
</evidence>
<comment type="catalytic activity">
    <reaction evidence="6">
        <text>3-oxoadipate + NAD(+) = maleylacetate + NADH + H(+)</text>
        <dbReference type="Rhea" id="RHEA:16981"/>
        <dbReference type="ChEBI" id="CHEBI:15378"/>
        <dbReference type="ChEBI" id="CHEBI:15775"/>
        <dbReference type="ChEBI" id="CHEBI:16468"/>
        <dbReference type="ChEBI" id="CHEBI:57540"/>
        <dbReference type="ChEBI" id="CHEBI:57945"/>
        <dbReference type="EC" id="1.3.1.32"/>
    </reaction>
</comment>
<dbReference type="EMBL" id="CABVLY010000028">
    <property type="protein sequence ID" value="VVU52985.1"/>
    <property type="molecule type" value="Genomic_DNA"/>
</dbReference>